<dbReference type="InterPro" id="IPR036013">
    <property type="entry name" value="Band_7/SPFH_dom_sf"/>
</dbReference>
<evidence type="ECO:0000256" key="5">
    <source>
        <dbReference type="RuleBase" id="RU366048"/>
    </source>
</evidence>
<dbReference type="EMBL" id="CM029049">
    <property type="protein sequence ID" value="KAG2572617.1"/>
    <property type="molecule type" value="Genomic_DNA"/>
</dbReference>
<dbReference type="InterPro" id="IPR001107">
    <property type="entry name" value="Band_7"/>
</dbReference>
<dbReference type="InterPro" id="IPR000163">
    <property type="entry name" value="Prohibitin"/>
</dbReference>
<reference evidence="7" key="1">
    <citation type="submission" date="2020-05" db="EMBL/GenBank/DDBJ databases">
        <title>WGS assembly of Panicum virgatum.</title>
        <authorList>
            <person name="Lovell J.T."/>
            <person name="Jenkins J."/>
            <person name="Shu S."/>
            <person name="Juenger T.E."/>
            <person name="Schmutz J."/>
        </authorList>
    </citation>
    <scope>NUCLEOTIDE SEQUENCE</scope>
    <source>
        <strain evidence="7">AP13</strain>
    </source>
</reference>
<evidence type="ECO:0000256" key="1">
    <source>
        <dbReference type="ARBA" id="ARBA00004140"/>
    </source>
</evidence>
<dbReference type="GO" id="GO:0005743">
    <property type="term" value="C:mitochondrial inner membrane"/>
    <property type="evidence" value="ECO:0007669"/>
    <property type="project" value="UniProtKB-SubCell"/>
</dbReference>
<dbReference type="CDD" id="cd03401">
    <property type="entry name" value="SPFH_prohibitin"/>
    <property type="match status" value="1"/>
</dbReference>
<name>A0A8T0QC23_PANVG</name>
<evidence type="ECO:0000313" key="7">
    <source>
        <dbReference type="EMBL" id="KAG2572617.1"/>
    </source>
</evidence>
<comment type="subunit">
    <text evidence="3">Component of a prohibitin multimeric complex in mitochondrial membranes.</text>
</comment>
<dbReference type="Pfam" id="PF01145">
    <property type="entry name" value="Band_7"/>
    <property type="match status" value="1"/>
</dbReference>
<dbReference type="SUPFAM" id="SSF117892">
    <property type="entry name" value="Band 7/SPFH domain"/>
    <property type="match status" value="1"/>
</dbReference>
<sequence length="266" mass="28772">MAGGPAAVSFLTNIAKAAAGLGAAASLLSASLYTVDGGERAVIFDRFRGVLPETVTEGTHFLVPWLQKPYIFDIRTRPHNFSSHSGTKDLQMVNLTLRLLSRPDVDHLPTIFTSLGLEYDDKVLPSIGNEVLKAVVAQFNADQLLTERPHVSALVRDALIRRAREFNIILDDKQVAQQDAERSKFLVAKAEQERRAAIVRAEGESESARLISEATAMAGAGLIELRRIEAAKEIAAELSRSPNVAYIPAGDNGKMLLGLNAAGFGR</sequence>
<evidence type="ECO:0000256" key="4">
    <source>
        <dbReference type="ARBA" id="ARBA00023288"/>
    </source>
</evidence>
<dbReference type="PRINTS" id="PR00679">
    <property type="entry name" value="PROHIBITIN"/>
</dbReference>
<proteinExistence type="inferred from homology"/>
<comment type="subcellular location">
    <subcellularLocation>
        <location evidence="1">Mitochondrion inner membrane</location>
        <topology evidence="1">Single-pass type II membrane protein</topology>
    </subcellularLocation>
</comment>
<dbReference type="PANTHER" id="PTHR23222">
    <property type="entry name" value="PROHIBITIN"/>
    <property type="match status" value="1"/>
</dbReference>
<protein>
    <recommendedName>
        <fullName evidence="5">Prohibitin</fullName>
    </recommendedName>
</protein>
<keyword evidence="5" id="KW-0472">Membrane</keyword>
<keyword evidence="8" id="KW-1185">Reference proteome</keyword>
<dbReference type="AlphaFoldDB" id="A0A8T0QC23"/>
<feature type="domain" description="Band 7" evidence="6">
    <location>
        <begin position="31"/>
        <end position="192"/>
    </location>
</feature>
<dbReference type="Proteomes" id="UP000823388">
    <property type="component" value="Chromosome 7K"/>
</dbReference>
<organism evidence="7 8">
    <name type="scientific">Panicum virgatum</name>
    <name type="common">Blackwell switchgrass</name>
    <dbReference type="NCBI Taxonomy" id="38727"/>
    <lineage>
        <taxon>Eukaryota</taxon>
        <taxon>Viridiplantae</taxon>
        <taxon>Streptophyta</taxon>
        <taxon>Embryophyta</taxon>
        <taxon>Tracheophyta</taxon>
        <taxon>Spermatophyta</taxon>
        <taxon>Magnoliopsida</taxon>
        <taxon>Liliopsida</taxon>
        <taxon>Poales</taxon>
        <taxon>Poaceae</taxon>
        <taxon>PACMAD clade</taxon>
        <taxon>Panicoideae</taxon>
        <taxon>Panicodae</taxon>
        <taxon>Paniceae</taxon>
        <taxon>Panicinae</taxon>
        <taxon>Panicum</taxon>
        <taxon>Panicum sect. Hiantes</taxon>
    </lineage>
</organism>
<dbReference type="PANTHER" id="PTHR23222:SF0">
    <property type="entry name" value="PROHIBITIN 1"/>
    <property type="match status" value="1"/>
</dbReference>
<dbReference type="SMART" id="SM00244">
    <property type="entry name" value="PHB"/>
    <property type="match status" value="1"/>
</dbReference>
<evidence type="ECO:0000256" key="2">
    <source>
        <dbReference type="ARBA" id="ARBA00009658"/>
    </source>
</evidence>
<evidence type="ECO:0000313" key="8">
    <source>
        <dbReference type="Proteomes" id="UP000823388"/>
    </source>
</evidence>
<comment type="similarity">
    <text evidence="2 5">Belongs to the prohibitin family.</text>
</comment>
<evidence type="ECO:0000256" key="3">
    <source>
        <dbReference type="ARBA" id="ARBA00011786"/>
    </source>
</evidence>
<gene>
    <name evidence="7" type="ORF">PVAP13_7KG193700</name>
</gene>
<accession>A0A8T0QC23</accession>
<comment type="caution">
    <text evidence="7">The sequence shown here is derived from an EMBL/GenBank/DDBJ whole genome shotgun (WGS) entry which is preliminary data.</text>
</comment>
<evidence type="ECO:0000259" key="6">
    <source>
        <dbReference type="SMART" id="SM00244"/>
    </source>
</evidence>
<keyword evidence="5" id="KW-0496">Mitochondrion</keyword>
<keyword evidence="5" id="KW-0999">Mitochondrion inner membrane</keyword>
<dbReference type="GO" id="GO:0007005">
    <property type="term" value="P:mitochondrion organization"/>
    <property type="evidence" value="ECO:0007669"/>
    <property type="project" value="TreeGrafter"/>
</dbReference>
<keyword evidence="4" id="KW-0449">Lipoprotein</keyword>